<dbReference type="PANTHER" id="PTHR43065:SF10">
    <property type="entry name" value="PEROXIDE STRESS-ACTIVATED HISTIDINE KINASE MAK3"/>
    <property type="match status" value="1"/>
</dbReference>
<dbReference type="PRINTS" id="PR00344">
    <property type="entry name" value="BCTRLSENSOR"/>
</dbReference>
<evidence type="ECO:0000256" key="3">
    <source>
        <dbReference type="ARBA" id="ARBA00022553"/>
    </source>
</evidence>
<dbReference type="EMBL" id="WODC01000001">
    <property type="protein sequence ID" value="MUM76525.1"/>
    <property type="molecule type" value="Genomic_DNA"/>
</dbReference>
<dbReference type="SUPFAM" id="SSF55874">
    <property type="entry name" value="ATPase domain of HSP90 chaperone/DNA topoisomerase II/histidine kinase"/>
    <property type="match status" value="1"/>
</dbReference>
<dbReference type="InterPro" id="IPR003661">
    <property type="entry name" value="HisK_dim/P_dom"/>
</dbReference>
<feature type="region of interest" description="Disordered" evidence="9">
    <location>
        <begin position="163"/>
        <end position="185"/>
    </location>
</feature>
<dbReference type="CDD" id="cd00082">
    <property type="entry name" value="HisKA"/>
    <property type="match status" value="1"/>
</dbReference>
<dbReference type="Pfam" id="PF00512">
    <property type="entry name" value="HisKA"/>
    <property type="match status" value="1"/>
</dbReference>
<evidence type="ECO:0000313" key="12">
    <source>
        <dbReference type="EMBL" id="MUM76525.1"/>
    </source>
</evidence>
<sequence length="659" mass="71386">MEINSTGKEKGPLVALVLALIVLGLGSLYLTWRSIAHQREIVEGHIIMTGGSILRGVDNNLSRIVRSLRTNPQVAPIFPSMAEDLFSELSKSDDIVFIALCDADGIPLASSDRESGSPIISLPDMVTRDLEPGRAFHAMAEMNKRAVLVSGIRVRADSALLSRGEPVPQRDSGRGGTRGAGPGMMEHGMMGPGMGRDPGLDGPLDIDVAPVYLLVGLNAEKHLAQFRQYRRAATYQTGYVFLAAVGLWSLAFAYLRRRDEGRKLVRMERFQNKLLDNMPDGLVTLSETGEIMAANHSAKRLLAPAGEDGAPEILGVDWAGFPFAREPGGKAGSASYNWEQFDYQGRRLEILSLPFQGVDEDAAPELGQRLVLIRDRTQIRSLEENLNEAKRLAAIGSLAAGVAHEVRNPLSSLRGFAQLFAAKLKGQPPLDQYAATMVQEADRLNRVVTDLLYLARPRRLDPEETDLNAVGESLRQLMRFDFKSKRVEPEFDFVQPVVYADQDALRQVLLNLISNSLDAIGDCDECGKPGHIRLTSERVEGGVCVLVSDDGPGMDPGIADDAFKPFVTGKKTGTGLGLAIVQNIMRAHRGRAGMESQPGQGVTVRLFFPDAPPDGEASQGDQPEGPGAPDLPERTRETTSQGNGSPLSGQDGAGRREDT</sequence>
<dbReference type="SMART" id="SM00388">
    <property type="entry name" value="HisKA"/>
    <property type="match status" value="1"/>
</dbReference>
<dbReference type="AlphaFoldDB" id="A0A7K1KKD5"/>
<evidence type="ECO:0000313" key="13">
    <source>
        <dbReference type="Proteomes" id="UP000461162"/>
    </source>
</evidence>
<evidence type="ECO:0000256" key="6">
    <source>
        <dbReference type="ARBA" id="ARBA00022777"/>
    </source>
</evidence>
<dbReference type="Gene3D" id="1.10.287.130">
    <property type="match status" value="1"/>
</dbReference>
<evidence type="ECO:0000256" key="8">
    <source>
        <dbReference type="ARBA" id="ARBA00023012"/>
    </source>
</evidence>
<feature type="compositionally biased region" description="Polar residues" evidence="9">
    <location>
        <begin position="638"/>
        <end position="648"/>
    </location>
</feature>
<proteinExistence type="predicted"/>
<keyword evidence="7" id="KW-0067">ATP-binding</keyword>
<reference evidence="12 13" key="1">
    <citation type="submission" date="2019-11" db="EMBL/GenBank/DDBJ databases">
        <title>Pseudodesulfovibrio alkaliphilus, sp. nov., an alkaliphilic sulfate-reducing bacteria from mud volcano of Taman peninsula, Russia.</title>
        <authorList>
            <person name="Frolova A."/>
            <person name="Merkel A.Y."/>
            <person name="Slobodkin A.I."/>
        </authorList>
    </citation>
    <scope>NUCLEOTIDE SEQUENCE [LARGE SCALE GENOMIC DNA]</scope>
    <source>
        <strain evidence="12 13">F-1</strain>
    </source>
</reference>
<comment type="catalytic activity">
    <reaction evidence="1">
        <text>ATP + protein L-histidine = ADP + protein N-phospho-L-histidine.</text>
        <dbReference type="EC" id="2.7.13.3"/>
    </reaction>
</comment>
<dbReference type="Proteomes" id="UP000461162">
    <property type="component" value="Unassembled WGS sequence"/>
</dbReference>
<keyword evidence="6" id="KW-0418">Kinase</keyword>
<dbReference type="InterPro" id="IPR036890">
    <property type="entry name" value="HATPase_C_sf"/>
</dbReference>
<dbReference type="SUPFAM" id="SSF47384">
    <property type="entry name" value="Homodimeric domain of signal transducing histidine kinase"/>
    <property type="match status" value="1"/>
</dbReference>
<keyword evidence="10" id="KW-0812">Transmembrane</keyword>
<feature type="transmembrane region" description="Helical" evidence="10">
    <location>
        <begin position="12"/>
        <end position="32"/>
    </location>
</feature>
<dbReference type="PROSITE" id="PS50109">
    <property type="entry name" value="HIS_KIN"/>
    <property type="match status" value="1"/>
</dbReference>
<keyword evidence="10" id="KW-1133">Transmembrane helix</keyword>
<keyword evidence="8" id="KW-0902">Two-component regulatory system</keyword>
<evidence type="ECO:0000259" key="11">
    <source>
        <dbReference type="PROSITE" id="PS50109"/>
    </source>
</evidence>
<dbReference type="InterPro" id="IPR005467">
    <property type="entry name" value="His_kinase_dom"/>
</dbReference>
<feature type="domain" description="Histidine kinase" evidence="11">
    <location>
        <begin position="401"/>
        <end position="612"/>
    </location>
</feature>
<dbReference type="GO" id="GO:0000155">
    <property type="term" value="F:phosphorelay sensor kinase activity"/>
    <property type="evidence" value="ECO:0007669"/>
    <property type="project" value="InterPro"/>
</dbReference>
<dbReference type="InterPro" id="IPR003594">
    <property type="entry name" value="HATPase_dom"/>
</dbReference>
<evidence type="ECO:0000256" key="10">
    <source>
        <dbReference type="SAM" id="Phobius"/>
    </source>
</evidence>
<keyword evidence="4" id="KW-0808">Transferase</keyword>
<dbReference type="SMART" id="SM00387">
    <property type="entry name" value="HATPase_c"/>
    <property type="match status" value="1"/>
</dbReference>
<keyword evidence="13" id="KW-1185">Reference proteome</keyword>
<evidence type="ECO:0000256" key="5">
    <source>
        <dbReference type="ARBA" id="ARBA00022741"/>
    </source>
</evidence>
<dbReference type="EC" id="2.7.13.3" evidence="2"/>
<accession>A0A7K1KKD5</accession>
<feature type="transmembrane region" description="Helical" evidence="10">
    <location>
        <begin position="237"/>
        <end position="255"/>
    </location>
</feature>
<evidence type="ECO:0000256" key="7">
    <source>
        <dbReference type="ARBA" id="ARBA00022840"/>
    </source>
</evidence>
<name>A0A7K1KKD5_9BACT</name>
<organism evidence="12 13">
    <name type="scientific">Pseudodesulfovibrio alkaliphilus</name>
    <dbReference type="NCBI Taxonomy" id="2661613"/>
    <lineage>
        <taxon>Bacteria</taxon>
        <taxon>Pseudomonadati</taxon>
        <taxon>Thermodesulfobacteriota</taxon>
        <taxon>Desulfovibrionia</taxon>
        <taxon>Desulfovibrionales</taxon>
        <taxon>Desulfovibrionaceae</taxon>
    </lineage>
</organism>
<comment type="caution">
    <text evidence="12">The sequence shown here is derived from an EMBL/GenBank/DDBJ whole genome shotgun (WGS) entry which is preliminary data.</text>
</comment>
<dbReference type="Gene3D" id="3.30.565.10">
    <property type="entry name" value="Histidine kinase-like ATPase, C-terminal domain"/>
    <property type="match status" value="1"/>
</dbReference>
<protein>
    <recommendedName>
        <fullName evidence="2">histidine kinase</fullName>
        <ecNumber evidence="2">2.7.13.3</ecNumber>
    </recommendedName>
</protein>
<evidence type="ECO:0000256" key="4">
    <source>
        <dbReference type="ARBA" id="ARBA00022679"/>
    </source>
</evidence>
<keyword evidence="5" id="KW-0547">Nucleotide-binding</keyword>
<keyword evidence="3" id="KW-0597">Phosphoprotein</keyword>
<evidence type="ECO:0000256" key="1">
    <source>
        <dbReference type="ARBA" id="ARBA00000085"/>
    </source>
</evidence>
<dbReference type="Pfam" id="PF02518">
    <property type="entry name" value="HATPase_c"/>
    <property type="match status" value="1"/>
</dbReference>
<gene>
    <name evidence="12" type="ORF">GKC30_02625</name>
</gene>
<dbReference type="PANTHER" id="PTHR43065">
    <property type="entry name" value="SENSOR HISTIDINE KINASE"/>
    <property type="match status" value="1"/>
</dbReference>
<evidence type="ECO:0000256" key="2">
    <source>
        <dbReference type="ARBA" id="ARBA00012438"/>
    </source>
</evidence>
<evidence type="ECO:0000256" key="9">
    <source>
        <dbReference type="SAM" id="MobiDB-lite"/>
    </source>
</evidence>
<dbReference type="InterPro" id="IPR004358">
    <property type="entry name" value="Sig_transdc_His_kin-like_C"/>
</dbReference>
<dbReference type="GO" id="GO:0005524">
    <property type="term" value="F:ATP binding"/>
    <property type="evidence" value="ECO:0007669"/>
    <property type="project" value="UniProtKB-KW"/>
</dbReference>
<feature type="region of interest" description="Disordered" evidence="9">
    <location>
        <begin position="604"/>
        <end position="659"/>
    </location>
</feature>
<keyword evidence="10" id="KW-0472">Membrane</keyword>
<dbReference type="InterPro" id="IPR036097">
    <property type="entry name" value="HisK_dim/P_sf"/>
</dbReference>
<dbReference type="RefSeq" id="WP_155932136.1">
    <property type="nucleotide sequence ID" value="NZ_WODC01000001.1"/>
</dbReference>